<dbReference type="OrthoDB" id="9788221at2"/>
<evidence type="ECO:0000313" key="3">
    <source>
        <dbReference type="EMBL" id="AEV31460.1"/>
    </source>
</evidence>
<accession>G8QZ77</accession>
<dbReference type="AlphaFoldDB" id="G8QZ77"/>
<dbReference type="GO" id="GO:0016853">
    <property type="term" value="F:isomerase activity"/>
    <property type="evidence" value="ECO:0007669"/>
    <property type="project" value="UniProtKB-KW"/>
</dbReference>
<dbReference type="PIRSF" id="PIRSF016184">
    <property type="entry name" value="PhzC_PhzF"/>
    <property type="match status" value="1"/>
</dbReference>
<dbReference type="Gene3D" id="3.10.310.10">
    <property type="entry name" value="Diaminopimelate Epimerase, Chain A, domain 1"/>
    <property type="match status" value="2"/>
</dbReference>
<dbReference type="HOGENOM" id="CLU_048756_2_2_10"/>
<dbReference type="PANTHER" id="PTHR13774">
    <property type="entry name" value="PHENAZINE BIOSYNTHESIS PROTEIN"/>
    <property type="match status" value="1"/>
</dbReference>
<sequence length="254" mass="28185">MGFIGNTSTVLFLDKELSDDTMQRIAADQLQPATTFLWKTQKDDEYNVRWFAPDAEIGLCGHGSMAAMAYVHNLTGEKEIKLNYKTGSVEAEAIDQFSGVLIIEQIHTLPEEPVPNAIKKGLGIPILGFYPTGNKHIILTDTEKRVREMNPNFSKLRESDVFGYAVTAPGDKVDFVSRTLVPHVHQLEDPATGSSHAALFPFWGKKLNKADMIANQLSKRGGTFKGELIQEKIRLIGSFKTLSEGVIDIDSYKN</sequence>
<dbReference type="STRING" id="926562.Oweho_0442"/>
<dbReference type="PANTHER" id="PTHR13774:SF17">
    <property type="entry name" value="PHENAZINE BIOSYNTHESIS-LIKE DOMAIN-CONTAINING PROTEIN"/>
    <property type="match status" value="1"/>
</dbReference>
<name>G8QZ77_OWEHD</name>
<evidence type="ECO:0000313" key="4">
    <source>
        <dbReference type="Proteomes" id="UP000005631"/>
    </source>
</evidence>
<dbReference type="EMBL" id="CP003156">
    <property type="protein sequence ID" value="AEV31460.1"/>
    <property type="molecule type" value="Genomic_DNA"/>
</dbReference>
<dbReference type="KEGG" id="oho:Oweho_0442"/>
<dbReference type="InterPro" id="IPR003719">
    <property type="entry name" value="Phenazine_PhzF-like"/>
</dbReference>
<reference evidence="3 4" key="1">
    <citation type="journal article" date="2012" name="Stand. Genomic Sci.">
        <title>Genome sequence of the orange-pigmented seawater bacterium Owenweeksia hongkongensis type strain (UST20020801(T)).</title>
        <authorList>
            <person name="Riedel T."/>
            <person name="Held B."/>
            <person name="Nolan M."/>
            <person name="Lucas S."/>
            <person name="Lapidus A."/>
            <person name="Tice H."/>
            <person name="Del Rio T.G."/>
            <person name="Cheng J.F."/>
            <person name="Han C."/>
            <person name="Tapia R."/>
            <person name="Goodwin L.A."/>
            <person name="Pitluck S."/>
            <person name="Liolios K."/>
            <person name="Mavromatis K."/>
            <person name="Pagani I."/>
            <person name="Ivanova N."/>
            <person name="Mikhailova N."/>
            <person name="Pati A."/>
            <person name="Chen A."/>
            <person name="Palaniappan K."/>
            <person name="Rohde M."/>
            <person name="Tindall B.J."/>
            <person name="Detter J.C."/>
            <person name="Goker M."/>
            <person name="Woyke T."/>
            <person name="Bristow J."/>
            <person name="Eisen J.A."/>
            <person name="Markowitz V."/>
            <person name="Hugenholtz P."/>
            <person name="Klenk H.P."/>
            <person name="Kyrpides N.C."/>
        </authorList>
    </citation>
    <scope>NUCLEOTIDE SEQUENCE</scope>
    <source>
        <strain evidence="4">DSM 17368 / JCM 12287 / NRRL B-23963</strain>
    </source>
</reference>
<gene>
    <name evidence="3" type="ordered locus">Oweho_0442</name>
</gene>
<keyword evidence="4" id="KW-1185">Reference proteome</keyword>
<evidence type="ECO:0000256" key="1">
    <source>
        <dbReference type="ARBA" id="ARBA00008270"/>
    </source>
</evidence>
<dbReference type="GO" id="GO:0005737">
    <property type="term" value="C:cytoplasm"/>
    <property type="evidence" value="ECO:0007669"/>
    <property type="project" value="TreeGrafter"/>
</dbReference>
<protein>
    <submittedName>
        <fullName evidence="3">Putative epimerase, PhzC/PhzF</fullName>
    </submittedName>
</protein>
<dbReference type="Pfam" id="PF02567">
    <property type="entry name" value="PhzC-PhzF"/>
    <property type="match status" value="1"/>
</dbReference>
<dbReference type="eggNOG" id="COG0384">
    <property type="taxonomic scope" value="Bacteria"/>
</dbReference>
<evidence type="ECO:0000256" key="2">
    <source>
        <dbReference type="ARBA" id="ARBA00023235"/>
    </source>
</evidence>
<keyword evidence="2" id="KW-0413">Isomerase</keyword>
<comment type="similarity">
    <text evidence="1">Belongs to the PhzF family.</text>
</comment>
<organism evidence="3 4">
    <name type="scientific">Owenweeksia hongkongensis (strain DSM 17368 / CIP 108786 / JCM 12287 / NRRL B-23963 / UST20020801)</name>
    <dbReference type="NCBI Taxonomy" id="926562"/>
    <lineage>
        <taxon>Bacteria</taxon>
        <taxon>Pseudomonadati</taxon>
        <taxon>Bacteroidota</taxon>
        <taxon>Flavobacteriia</taxon>
        <taxon>Flavobacteriales</taxon>
        <taxon>Owenweeksiaceae</taxon>
        <taxon>Owenweeksia</taxon>
    </lineage>
</organism>
<dbReference type="SUPFAM" id="SSF54506">
    <property type="entry name" value="Diaminopimelate epimerase-like"/>
    <property type="match status" value="1"/>
</dbReference>
<proteinExistence type="inferred from homology"/>
<dbReference type="Proteomes" id="UP000005631">
    <property type="component" value="Chromosome"/>
</dbReference>